<dbReference type="OrthoDB" id="1431934at2759"/>
<dbReference type="GO" id="GO:0061630">
    <property type="term" value="F:ubiquitin protein ligase activity"/>
    <property type="evidence" value="ECO:0007669"/>
    <property type="project" value="UniProtKB-EC"/>
</dbReference>
<dbReference type="Proteomes" id="UP000275408">
    <property type="component" value="Unassembled WGS sequence"/>
</dbReference>
<keyword evidence="6 9" id="KW-0863">Zinc-finger</keyword>
<dbReference type="Pfam" id="PF01485">
    <property type="entry name" value="IBR"/>
    <property type="match status" value="1"/>
</dbReference>
<dbReference type="GO" id="GO:0008270">
    <property type="term" value="F:zinc ion binding"/>
    <property type="evidence" value="ECO:0007669"/>
    <property type="project" value="UniProtKB-KW"/>
</dbReference>
<dbReference type="InterPro" id="IPR031127">
    <property type="entry name" value="E3_UB_ligase_RBR"/>
</dbReference>
<dbReference type="SMART" id="SM00647">
    <property type="entry name" value="IBR"/>
    <property type="match status" value="2"/>
</dbReference>
<comment type="caution">
    <text evidence="13">The sequence shown here is derived from an EMBL/GenBank/DDBJ whole genome shotgun (WGS) entry which is preliminary data.</text>
</comment>
<feature type="domain" description="RING-type" evidence="11">
    <location>
        <begin position="532"/>
        <end position="590"/>
    </location>
</feature>
<dbReference type="Gene3D" id="1.20.120.1750">
    <property type="match status" value="1"/>
</dbReference>
<dbReference type="OMA" id="NGHINEC"/>
<evidence type="ECO:0000256" key="2">
    <source>
        <dbReference type="ARBA" id="ARBA00012251"/>
    </source>
</evidence>
<evidence type="ECO:0000256" key="1">
    <source>
        <dbReference type="ARBA" id="ARBA00001798"/>
    </source>
</evidence>
<sequence>MEGKRGKSGRTGRTFRSKFSQIKGGRVEGLLIHSPGVSSLQEENQRVEEAITYSLGKHNRWLLPEVIKTSCVSAGFDEELVLVERFASASGRKHTRADCISVFNSKNGTSRKPRRKLAHSKDLLRDDEEIKSRFEVTYPNPSASWLKQPKKPSGHHGKKKKNSCNFSSATDCLLEDYDEDYDDDLVETDFDSEFEEDFGGKLDRSSSLDLNMLMKKSTPVLQTHYGKERSSLNKNWREKQIDPVQSKRHFLVSDDIEMHQMHLEYLEEIKAGSSLLDSREEHKQSNKKNQNPEVGKQRRRRARNLAVSSVSSSKAANESVPLLKTCSDLVECSSSDTDEGIVLTMRKQEIMPETLAQQWPHMYKEGSSFPRTFALSLTSLIPLTTGDEVFIAFRILKDHARCHSGEVKAVMSMAVYRDNDAYEKTVKDFISQISMMQTDQKIWTMQEITDMAISFHSELAKNISVKVHCKEPRKPRLSLDVFQDLCGWTSKTFSSHTAKHQIKKCLSEVTYHPGTSTAAVPLDSNPVMMESCGICFQEVQDKDKLSEHDGIIPFLSLNGCGHKFCNSCWKVHLKTQIDLGQMKLRCPGHECSIAVDDITLMSLAPSLFERLLAKRVDTMLEMSPKWKWCPADRCKLVVNATTIQDSSKTCYAEHSGSVQPMPVACVCGTMWCFKCQEDAHWPATCEEAREFRQKNASYARFATRKEKELITSVQVKRCPSCYYPVEKGLGCNHMTCIFCRKEFCWSCLQDWSVSTINHSQCRLVQLTKIQLTTKCVNSVSYQHIAVTSRVARASSLICQIHRKLDKIEHDLNIYSKCFPLRPELKKTSCTEQQLKKLCENNAVHLLKKVFNFKFQAHLALEGLAIRLSFSNGAVGCSKKLALEFSRLFFIVERMENILHDLNCCLTRREILSKLKYFIKFGKKCILSIGRRVNEYH</sequence>
<dbReference type="GO" id="GO:0016567">
    <property type="term" value="P:protein ubiquitination"/>
    <property type="evidence" value="ECO:0007669"/>
    <property type="project" value="InterPro"/>
</dbReference>
<dbReference type="Pfam" id="PF22191">
    <property type="entry name" value="IBR_1"/>
    <property type="match status" value="1"/>
</dbReference>
<organism evidence="13 14">
    <name type="scientific">Pocillopora damicornis</name>
    <name type="common">Cauliflower coral</name>
    <name type="synonym">Millepora damicornis</name>
    <dbReference type="NCBI Taxonomy" id="46731"/>
    <lineage>
        <taxon>Eukaryota</taxon>
        <taxon>Metazoa</taxon>
        <taxon>Cnidaria</taxon>
        <taxon>Anthozoa</taxon>
        <taxon>Hexacorallia</taxon>
        <taxon>Scleractinia</taxon>
        <taxon>Astrocoeniina</taxon>
        <taxon>Pocilloporidae</taxon>
        <taxon>Pocillopora</taxon>
    </lineage>
</organism>
<dbReference type="EC" id="2.3.2.31" evidence="2"/>
<keyword evidence="8" id="KW-0862">Zinc</keyword>
<dbReference type="InterPro" id="IPR001841">
    <property type="entry name" value="Znf_RING"/>
</dbReference>
<keyword evidence="14" id="KW-1185">Reference proteome</keyword>
<feature type="region of interest" description="Disordered" evidence="10">
    <location>
        <begin position="276"/>
        <end position="301"/>
    </location>
</feature>
<feature type="domain" description="RING-type" evidence="12">
    <location>
        <begin position="528"/>
        <end position="765"/>
    </location>
</feature>
<proteinExistence type="predicted"/>
<dbReference type="PANTHER" id="PTHR11685">
    <property type="entry name" value="RBR FAMILY RING FINGER AND IBR DOMAIN-CONTAINING"/>
    <property type="match status" value="1"/>
</dbReference>
<evidence type="ECO:0000313" key="13">
    <source>
        <dbReference type="EMBL" id="RMX58794.1"/>
    </source>
</evidence>
<gene>
    <name evidence="13" type="ORF">pdam_00021871</name>
</gene>
<dbReference type="PROSITE" id="PS50089">
    <property type="entry name" value="ZF_RING_2"/>
    <property type="match status" value="1"/>
</dbReference>
<evidence type="ECO:0000256" key="7">
    <source>
        <dbReference type="ARBA" id="ARBA00022786"/>
    </source>
</evidence>
<evidence type="ECO:0000256" key="10">
    <source>
        <dbReference type="SAM" id="MobiDB-lite"/>
    </source>
</evidence>
<evidence type="ECO:0000256" key="3">
    <source>
        <dbReference type="ARBA" id="ARBA00022679"/>
    </source>
</evidence>
<name>A0A3M6UZ33_POCDA</name>
<dbReference type="SUPFAM" id="SSF57850">
    <property type="entry name" value="RING/U-box"/>
    <property type="match status" value="3"/>
</dbReference>
<feature type="compositionally biased region" description="Basic residues" evidence="10">
    <location>
        <begin position="148"/>
        <end position="162"/>
    </location>
</feature>
<evidence type="ECO:0000256" key="8">
    <source>
        <dbReference type="ARBA" id="ARBA00022833"/>
    </source>
</evidence>
<dbReference type="CDD" id="cd20336">
    <property type="entry name" value="Rcat_RBR"/>
    <property type="match status" value="1"/>
</dbReference>
<dbReference type="EMBL" id="RCHS01000449">
    <property type="protein sequence ID" value="RMX58794.1"/>
    <property type="molecule type" value="Genomic_DNA"/>
</dbReference>
<keyword evidence="3" id="KW-0808">Transferase</keyword>
<evidence type="ECO:0000256" key="6">
    <source>
        <dbReference type="ARBA" id="ARBA00022771"/>
    </source>
</evidence>
<keyword evidence="7" id="KW-0833">Ubl conjugation pathway</keyword>
<evidence type="ECO:0000256" key="4">
    <source>
        <dbReference type="ARBA" id="ARBA00022723"/>
    </source>
</evidence>
<evidence type="ECO:0000256" key="5">
    <source>
        <dbReference type="ARBA" id="ARBA00022737"/>
    </source>
</evidence>
<evidence type="ECO:0000259" key="11">
    <source>
        <dbReference type="PROSITE" id="PS50089"/>
    </source>
</evidence>
<comment type="catalytic activity">
    <reaction evidence="1">
        <text>[E2 ubiquitin-conjugating enzyme]-S-ubiquitinyl-L-cysteine + [acceptor protein]-L-lysine = [E2 ubiquitin-conjugating enzyme]-L-cysteine + [acceptor protein]-N(6)-ubiquitinyl-L-lysine.</text>
        <dbReference type="EC" id="2.3.2.31"/>
    </reaction>
</comment>
<evidence type="ECO:0000259" key="12">
    <source>
        <dbReference type="PROSITE" id="PS51873"/>
    </source>
</evidence>
<dbReference type="Gene3D" id="3.30.40.10">
    <property type="entry name" value="Zinc/RING finger domain, C3HC4 (zinc finger)"/>
    <property type="match status" value="1"/>
</dbReference>
<dbReference type="STRING" id="46731.A0A3M6UZ33"/>
<dbReference type="InterPro" id="IPR044066">
    <property type="entry name" value="TRIAD_supradom"/>
</dbReference>
<protein>
    <recommendedName>
        <fullName evidence="2">RBR-type E3 ubiquitin transferase</fullName>
        <ecNumber evidence="2">2.3.2.31</ecNumber>
    </recommendedName>
</protein>
<dbReference type="AlphaFoldDB" id="A0A3M6UZ33"/>
<reference evidence="13 14" key="1">
    <citation type="journal article" date="2018" name="Sci. Rep.">
        <title>Comparative analysis of the Pocillopora damicornis genome highlights role of immune system in coral evolution.</title>
        <authorList>
            <person name="Cunning R."/>
            <person name="Bay R.A."/>
            <person name="Gillette P."/>
            <person name="Baker A.C."/>
            <person name="Traylor-Knowles N."/>
        </authorList>
    </citation>
    <scope>NUCLEOTIDE SEQUENCE [LARGE SCALE GENOMIC DNA]</scope>
    <source>
        <strain evidence="13">RSMAS</strain>
        <tissue evidence="13">Whole animal</tissue>
    </source>
</reference>
<dbReference type="InterPro" id="IPR002867">
    <property type="entry name" value="IBR_dom"/>
</dbReference>
<accession>A0A3M6UZ33</accession>
<evidence type="ECO:0000256" key="9">
    <source>
        <dbReference type="PROSITE-ProRule" id="PRU00175"/>
    </source>
</evidence>
<dbReference type="PROSITE" id="PS51873">
    <property type="entry name" value="TRIAD"/>
    <property type="match status" value="1"/>
</dbReference>
<feature type="region of interest" description="Disordered" evidence="10">
    <location>
        <begin position="141"/>
        <end position="162"/>
    </location>
</feature>
<evidence type="ECO:0000313" key="14">
    <source>
        <dbReference type="Proteomes" id="UP000275408"/>
    </source>
</evidence>
<dbReference type="InterPro" id="IPR013083">
    <property type="entry name" value="Znf_RING/FYVE/PHD"/>
</dbReference>
<keyword evidence="4" id="KW-0479">Metal-binding</keyword>
<keyword evidence="5" id="KW-0677">Repeat</keyword>